<comment type="caution">
    <text evidence="2">The sequence shown here is derived from an EMBL/GenBank/DDBJ whole genome shotgun (WGS) entry which is preliminary data.</text>
</comment>
<sequence length="298" mass="33485">MSSSHMYLNTNESIVPIHSTEELEKRWDRFSSVYSKYNNTLCLSFCNILIANLVLAPLDSKKIPKSILEVGCGAGAGTELCIFYKHPSTKLTSTDLSGEMIQLTKKRCQIPLELDCNTEKSVSIQKADAENLPFGNATFDRYLANLCLHLVNDPDQMFSESYRVLEDGGIAAFSVWGRKENTSKFTIVNECAEILGITSKPMQRSAFHLNDLSKLREMGLKAGFKKVLTGYTYCNDLSQSGEEFVESVFSTPELVDKAKVLDEQLMSKWRSLVKEHVDNLYNQGKFIGFEAGYMICTK</sequence>
<dbReference type="AlphaFoldDB" id="A0A151ZF26"/>
<dbReference type="PANTHER" id="PTHR43591:SF24">
    <property type="entry name" value="2-METHOXY-6-POLYPRENYL-1,4-BENZOQUINOL METHYLASE, MITOCHONDRIAL"/>
    <property type="match status" value="1"/>
</dbReference>
<dbReference type="Pfam" id="PF08241">
    <property type="entry name" value="Methyltransf_11"/>
    <property type="match status" value="1"/>
</dbReference>
<dbReference type="OMA" id="FRTAKGW"/>
<dbReference type="OrthoDB" id="284858at2759"/>
<evidence type="ECO:0000259" key="1">
    <source>
        <dbReference type="Pfam" id="PF08241"/>
    </source>
</evidence>
<evidence type="ECO:0000313" key="2">
    <source>
        <dbReference type="EMBL" id="KYQ92566.1"/>
    </source>
</evidence>
<dbReference type="EMBL" id="LODT01000029">
    <property type="protein sequence ID" value="KYQ92566.1"/>
    <property type="molecule type" value="Genomic_DNA"/>
</dbReference>
<reference evidence="2 3" key="1">
    <citation type="submission" date="2015-12" db="EMBL/GenBank/DDBJ databases">
        <title>Dictyostelia acquired genes for synthesis and detection of signals that induce cell-type specialization by lateral gene transfer from prokaryotes.</title>
        <authorList>
            <person name="Gloeckner G."/>
            <person name="Schaap P."/>
        </authorList>
    </citation>
    <scope>NUCLEOTIDE SEQUENCE [LARGE SCALE GENOMIC DNA]</scope>
    <source>
        <strain evidence="2 3">TK</strain>
    </source>
</reference>
<evidence type="ECO:0000313" key="3">
    <source>
        <dbReference type="Proteomes" id="UP000076078"/>
    </source>
</evidence>
<gene>
    <name evidence="2" type="ORF">DLAC_11658</name>
</gene>
<proteinExistence type="predicted"/>
<name>A0A151ZF26_TIELA</name>
<organism evidence="2 3">
    <name type="scientific">Tieghemostelium lacteum</name>
    <name type="common">Slime mold</name>
    <name type="synonym">Dictyostelium lacteum</name>
    <dbReference type="NCBI Taxonomy" id="361077"/>
    <lineage>
        <taxon>Eukaryota</taxon>
        <taxon>Amoebozoa</taxon>
        <taxon>Evosea</taxon>
        <taxon>Eumycetozoa</taxon>
        <taxon>Dictyostelia</taxon>
        <taxon>Dictyosteliales</taxon>
        <taxon>Raperosteliaceae</taxon>
        <taxon>Tieghemostelium</taxon>
    </lineage>
</organism>
<dbReference type="InParanoid" id="A0A151ZF26"/>
<accession>A0A151ZF26</accession>
<dbReference type="CDD" id="cd02440">
    <property type="entry name" value="AdoMet_MTases"/>
    <property type="match status" value="1"/>
</dbReference>
<dbReference type="Proteomes" id="UP000076078">
    <property type="component" value="Unassembled WGS sequence"/>
</dbReference>
<dbReference type="GO" id="GO:0008757">
    <property type="term" value="F:S-adenosylmethionine-dependent methyltransferase activity"/>
    <property type="evidence" value="ECO:0007669"/>
    <property type="project" value="InterPro"/>
</dbReference>
<feature type="domain" description="Methyltransferase type 11" evidence="1">
    <location>
        <begin position="68"/>
        <end position="173"/>
    </location>
</feature>
<dbReference type="Gene3D" id="3.40.50.150">
    <property type="entry name" value="Vaccinia Virus protein VP39"/>
    <property type="match status" value="1"/>
</dbReference>
<dbReference type="InterPro" id="IPR013216">
    <property type="entry name" value="Methyltransf_11"/>
</dbReference>
<protein>
    <recommendedName>
        <fullName evidence="1">Methyltransferase type 11 domain-containing protein</fullName>
    </recommendedName>
</protein>
<dbReference type="InterPro" id="IPR029063">
    <property type="entry name" value="SAM-dependent_MTases_sf"/>
</dbReference>
<keyword evidence="3" id="KW-1185">Reference proteome</keyword>
<dbReference type="STRING" id="361077.A0A151ZF26"/>
<dbReference type="SUPFAM" id="SSF53335">
    <property type="entry name" value="S-adenosyl-L-methionine-dependent methyltransferases"/>
    <property type="match status" value="1"/>
</dbReference>
<dbReference type="PANTHER" id="PTHR43591">
    <property type="entry name" value="METHYLTRANSFERASE"/>
    <property type="match status" value="1"/>
</dbReference>